<keyword evidence="7 13" id="KW-0238">DNA-binding</keyword>
<dbReference type="AlphaFoldDB" id="A0A3Q8CRZ7"/>
<organism evidence="16 17">
    <name type="scientific">Liquorilactobacillus hordei</name>
    <dbReference type="NCBI Taxonomy" id="468911"/>
    <lineage>
        <taxon>Bacteria</taxon>
        <taxon>Bacillati</taxon>
        <taxon>Bacillota</taxon>
        <taxon>Bacilli</taxon>
        <taxon>Lactobacillales</taxon>
        <taxon>Lactobacillaceae</taxon>
        <taxon>Liquorilactobacillus</taxon>
    </lineage>
</organism>
<evidence type="ECO:0000256" key="4">
    <source>
        <dbReference type="ARBA" id="ARBA00023012"/>
    </source>
</evidence>
<dbReference type="Gene3D" id="3.40.50.2300">
    <property type="match status" value="1"/>
</dbReference>
<evidence type="ECO:0000256" key="3">
    <source>
        <dbReference type="ARBA" id="ARBA00022553"/>
    </source>
</evidence>
<reference evidence="16 17" key="1">
    <citation type="submission" date="2016-11" db="EMBL/GenBank/DDBJ databases">
        <title>Interaction between Lactobacillus species and yeast in water kefir.</title>
        <authorList>
            <person name="Behr J."/>
            <person name="Xu D."/>
            <person name="Vogel R.F."/>
        </authorList>
    </citation>
    <scope>NUCLEOTIDE SEQUENCE [LARGE SCALE GENOMIC DNA]</scope>
    <source>
        <strain evidence="16 17">TMW 1.1822</strain>
    </source>
</reference>
<dbReference type="PANTHER" id="PTHR48111:SF49">
    <property type="entry name" value="HEME RESPONSE REGULATOR HSSR"/>
    <property type="match status" value="1"/>
</dbReference>
<evidence type="ECO:0000256" key="2">
    <source>
        <dbReference type="ARBA" id="ARBA00022490"/>
    </source>
</evidence>
<dbReference type="InterPro" id="IPR001789">
    <property type="entry name" value="Sig_transdc_resp-reg_receiver"/>
</dbReference>
<dbReference type="GO" id="GO:0000156">
    <property type="term" value="F:phosphorelay response regulator activity"/>
    <property type="evidence" value="ECO:0007669"/>
    <property type="project" value="TreeGrafter"/>
</dbReference>
<feature type="domain" description="OmpR/PhoB-type" evidence="15">
    <location>
        <begin position="125"/>
        <end position="222"/>
    </location>
</feature>
<keyword evidence="3 12" id="KW-0597">Phosphoprotein</keyword>
<keyword evidence="4" id="KW-0902">Two-component regulatory system</keyword>
<evidence type="ECO:0000256" key="13">
    <source>
        <dbReference type="PROSITE-ProRule" id="PRU01091"/>
    </source>
</evidence>
<keyword evidence="5" id="KW-0805">Transcription regulation</keyword>
<dbReference type="InterPro" id="IPR011006">
    <property type="entry name" value="CheY-like_superfamily"/>
</dbReference>
<sequence>MVKVLIVEDDHDFNRIMAEYLNDNGLTVSSAFNAHEAYDILYNDLFNIIITDVMMPEIDGIEFAKTVRKINETIPILFVTAKDDLQTKQAGFRVGIDDYMTKPIDLTELYLRIKAVLRRANISQDKKIIIGNVTLDSDALSAKISNQEVTLTVREFNILYKLLSYPNHAFSRAQLLDEFWGMDTSTNLRAVDVYITKIREKFREVQDFEIKTIRGLGYKAVINV</sequence>
<dbReference type="Pfam" id="PF00486">
    <property type="entry name" value="Trans_reg_C"/>
    <property type="match status" value="1"/>
</dbReference>
<dbReference type="InterPro" id="IPR036388">
    <property type="entry name" value="WH-like_DNA-bd_sf"/>
</dbReference>
<dbReference type="InterPro" id="IPR001867">
    <property type="entry name" value="OmpR/PhoB-type_DNA-bd"/>
</dbReference>
<comment type="subcellular location">
    <subcellularLocation>
        <location evidence="1">Cytoplasm</location>
    </subcellularLocation>
</comment>
<feature type="domain" description="Response regulatory" evidence="14">
    <location>
        <begin position="3"/>
        <end position="117"/>
    </location>
</feature>
<evidence type="ECO:0000259" key="14">
    <source>
        <dbReference type="PROSITE" id="PS50110"/>
    </source>
</evidence>
<keyword evidence="8" id="KW-0010">Activator</keyword>
<evidence type="ECO:0000256" key="5">
    <source>
        <dbReference type="ARBA" id="ARBA00023015"/>
    </source>
</evidence>
<evidence type="ECO:0000313" key="17">
    <source>
        <dbReference type="Proteomes" id="UP000314960"/>
    </source>
</evidence>
<dbReference type="GO" id="GO:0000976">
    <property type="term" value="F:transcription cis-regulatory region binding"/>
    <property type="evidence" value="ECO:0007669"/>
    <property type="project" value="TreeGrafter"/>
</dbReference>
<evidence type="ECO:0000256" key="1">
    <source>
        <dbReference type="ARBA" id="ARBA00004496"/>
    </source>
</evidence>
<dbReference type="KEGG" id="lhw:BSQ49_00705"/>
<proteinExistence type="predicted"/>
<dbReference type="SUPFAM" id="SSF52172">
    <property type="entry name" value="CheY-like"/>
    <property type="match status" value="1"/>
</dbReference>
<gene>
    <name evidence="16" type="ORF">BSQ49_00705</name>
</gene>
<dbReference type="SMART" id="SM00862">
    <property type="entry name" value="Trans_reg_C"/>
    <property type="match status" value="1"/>
</dbReference>
<evidence type="ECO:0000313" key="16">
    <source>
        <dbReference type="EMBL" id="AUJ28860.1"/>
    </source>
</evidence>
<keyword evidence="9" id="KW-0804">Transcription</keyword>
<keyword evidence="6" id="KW-0843">Virulence</keyword>
<name>A0A3Q8CRZ7_9LACO</name>
<feature type="DNA-binding region" description="OmpR/PhoB-type" evidence="13">
    <location>
        <begin position="125"/>
        <end position="222"/>
    </location>
</feature>
<accession>A0A3Q8CRZ7</accession>
<dbReference type="SMART" id="SM00448">
    <property type="entry name" value="REC"/>
    <property type="match status" value="1"/>
</dbReference>
<evidence type="ECO:0000256" key="6">
    <source>
        <dbReference type="ARBA" id="ARBA00023026"/>
    </source>
</evidence>
<dbReference type="PROSITE" id="PS51755">
    <property type="entry name" value="OMPR_PHOB"/>
    <property type="match status" value="1"/>
</dbReference>
<dbReference type="RefSeq" id="WP_141052579.1">
    <property type="nucleotide sequence ID" value="NZ_CP018176.1"/>
</dbReference>
<keyword evidence="2" id="KW-0963">Cytoplasm</keyword>
<dbReference type="InterPro" id="IPR039420">
    <property type="entry name" value="WalR-like"/>
</dbReference>
<dbReference type="Pfam" id="PF00072">
    <property type="entry name" value="Response_reg"/>
    <property type="match status" value="1"/>
</dbReference>
<dbReference type="EMBL" id="CP018176">
    <property type="protein sequence ID" value="AUJ28860.1"/>
    <property type="molecule type" value="Genomic_DNA"/>
</dbReference>
<evidence type="ECO:0000256" key="8">
    <source>
        <dbReference type="ARBA" id="ARBA00023159"/>
    </source>
</evidence>
<evidence type="ECO:0000256" key="11">
    <source>
        <dbReference type="ARBA" id="ARBA00039976"/>
    </source>
</evidence>
<evidence type="ECO:0000256" key="12">
    <source>
        <dbReference type="PROSITE-ProRule" id="PRU00169"/>
    </source>
</evidence>
<dbReference type="GO" id="GO:0005829">
    <property type="term" value="C:cytosol"/>
    <property type="evidence" value="ECO:0007669"/>
    <property type="project" value="TreeGrafter"/>
</dbReference>
<dbReference type="GO" id="GO:0006355">
    <property type="term" value="P:regulation of DNA-templated transcription"/>
    <property type="evidence" value="ECO:0007669"/>
    <property type="project" value="InterPro"/>
</dbReference>
<evidence type="ECO:0000256" key="7">
    <source>
        <dbReference type="ARBA" id="ARBA00023125"/>
    </source>
</evidence>
<dbReference type="Proteomes" id="UP000314960">
    <property type="component" value="Chromosome"/>
</dbReference>
<comment type="function">
    <text evidence="10">Member of the two-component regulatory system HssS/HssR involved in intracellular heme homeostasis and tempering of staphylococcal virulence. Phosphorylated HssR binds to a direct repeat sequence within hrtAB promoter and activates the expression of hrtAB, an efflux pump, in response to extracellular heme, hemin, hemoglobin or blood.</text>
</comment>
<feature type="modified residue" description="4-aspartylphosphate" evidence="12">
    <location>
        <position position="52"/>
    </location>
</feature>
<dbReference type="Gene3D" id="1.10.10.10">
    <property type="entry name" value="Winged helix-like DNA-binding domain superfamily/Winged helix DNA-binding domain"/>
    <property type="match status" value="1"/>
</dbReference>
<dbReference type="PROSITE" id="PS50110">
    <property type="entry name" value="RESPONSE_REGULATORY"/>
    <property type="match status" value="1"/>
</dbReference>
<evidence type="ECO:0000259" key="15">
    <source>
        <dbReference type="PROSITE" id="PS51755"/>
    </source>
</evidence>
<evidence type="ECO:0000256" key="9">
    <source>
        <dbReference type="ARBA" id="ARBA00023163"/>
    </source>
</evidence>
<evidence type="ECO:0000256" key="10">
    <source>
        <dbReference type="ARBA" id="ARBA00037471"/>
    </source>
</evidence>
<dbReference type="PANTHER" id="PTHR48111">
    <property type="entry name" value="REGULATOR OF RPOS"/>
    <property type="match status" value="1"/>
</dbReference>
<dbReference type="GO" id="GO:0032993">
    <property type="term" value="C:protein-DNA complex"/>
    <property type="evidence" value="ECO:0007669"/>
    <property type="project" value="TreeGrafter"/>
</dbReference>
<dbReference type="CDD" id="cd00383">
    <property type="entry name" value="trans_reg_C"/>
    <property type="match status" value="1"/>
</dbReference>
<protein>
    <recommendedName>
        <fullName evidence="11">Heme response regulator HssR</fullName>
    </recommendedName>
</protein>